<evidence type="ECO:0000313" key="10">
    <source>
        <dbReference type="EMBL" id="CDO53458.1"/>
    </source>
</evidence>
<keyword evidence="6" id="KW-0521">NADP</keyword>
<dbReference type="GO" id="GO:0005829">
    <property type="term" value="C:cytosol"/>
    <property type="evidence" value="ECO:0007669"/>
    <property type="project" value="TreeGrafter"/>
</dbReference>
<dbReference type="Pfam" id="PF02219">
    <property type="entry name" value="MTHFR"/>
    <property type="match status" value="1"/>
</dbReference>
<dbReference type="GO" id="GO:0071949">
    <property type="term" value="F:FAD binding"/>
    <property type="evidence" value="ECO:0007669"/>
    <property type="project" value="TreeGrafter"/>
</dbReference>
<dbReference type="OrthoDB" id="16284at2759"/>
<dbReference type="UniPathway" id="UPA00193"/>
<dbReference type="InterPro" id="IPR053806">
    <property type="entry name" value="MTHFR_C"/>
</dbReference>
<dbReference type="PANTHER" id="PTHR45754">
    <property type="entry name" value="METHYLENETETRAHYDROFOLATE REDUCTASE"/>
    <property type="match status" value="1"/>
</dbReference>
<dbReference type="Pfam" id="PF21895">
    <property type="entry name" value="MTHFR_C"/>
    <property type="match status" value="1"/>
</dbReference>
<dbReference type="Proteomes" id="UP000242525">
    <property type="component" value="Unassembled WGS sequence"/>
</dbReference>
<keyword evidence="7" id="KW-0560">Oxidoreductase</keyword>
<dbReference type="GO" id="GO:0009086">
    <property type="term" value="P:methionine biosynthetic process"/>
    <property type="evidence" value="ECO:0007669"/>
    <property type="project" value="TreeGrafter"/>
</dbReference>
<protein>
    <submittedName>
        <fullName evidence="10">Similar to Saccharomyces cerevisiae YPL023C MET12 Protein with methylenetetrahydrofolate reductase (MTHFR) activity in vitro</fullName>
    </submittedName>
</protein>
<dbReference type="InterPro" id="IPR004621">
    <property type="entry name" value="Fadh2_euk"/>
</dbReference>
<keyword evidence="5" id="KW-0274">FAD</keyword>
<keyword evidence="11" id="KW-1185">Reference proteome</keyword>
<dbReference type="STRING" id="1173061.A0A0J9X8D8"/>
<proteinExistence type="inferred from homology"/>
<accession>A0A0J9X8D8</accession>
<dbReference type="InterPro" id="IPR029041">
    <property type="entry name" value="FAD-linked_oxidoreductase-like"/>
</dbReference>
<evidence type="ECO:0000256" key="4">
    <source>
        <dbReference type="ARBA" id="ARBA00022630"/>
    </source>
</evidence>
<reference evidence="10" key="1">
    <citation type="submission" date="2014-03" db="EMBL/GenBank/DDBJ databases">
        <authorList>
            <person name="Casaregola S."/>
        </authorList>
    </citation>
    <scope>NUCLEOTIDE SEQUENCE [LARGE SCALE GENOMIC DNA]</scope>
    <source>
        <strain evidence="10">CLIB 918</strain>
    </source>
</reference>
<dbReference type="FunFam" id="3.20.20.220:FF:000002">
    <property type="entry name" value="Methylenetetrahydrofolate reductase"/>
    <property type="match status" value="1"/>
</dbReference>
<evidence type="ECO:0000259" key="9">
    <source>
        <dbReference type="Pfam" id="PF21895"/>
    </source>
</evidence>
<keyword evidence="4" id="KW-0285">Flavoprotein</keyword>
<dbReference type="SUPFAM" id="SSF51730">
    <property type="entry name" value="FAD-linked oxidoreductase"/>
    <property type="match status" value="1"/>
</dbReference>
<gene>
    <name evidence="10" type="ORF">BN980_GECA05s02023g</name>
</gene>
<dbReference type="NCBIfam" id="TIGR00677">
    <property type="entry name" value="fadh2_euk"/>
    <property type="match status" value="1"/>
</dbReference>
<comment type="pathway">
    <text evidence="2 8">One-carbon metabolism; tetrahydrofolate interconversion.</text>
</comment>
<dbReference type="InterPro" id="IPR003171">
    <property type="entry name" value="Mehydrof_redctse-like"/>
</dbReference>
<name>A0A0J9X8D8_GEOCN</name>
<evidence type="ECO:0000256" key="2">
    <source>
        <dbReference type="ARBA" id="ARBA00004777"/>
    </source>
</evidence>
<dbReference type="AlphaFoldDB" id="A0A0J9X8D8"/>
<evidence type="ECO:0000256" key="3">
    <source>
        <dbReference type="ARBA" id="ARBA00006743"/>
    </source>
</evidence>
<dbReference type="EMBL" id="CCBN010000005">
    <property type="protein sequence ID" value="CDO53458.1"/>
    <property type="molecule type" value="Genomic_DNA"/>
</dbReference>
<evidence type="ECO:0000256" key="5">
    <source>
        <dbReference type="ARBA" id="ARBA00022827"/>
    </source>
</evidence>
<comment type="caution">
    <text evidence="10">The sequence shown here is derived from an EMBL/GenBank/DDBJ whole genome shotgun (WGS) entry which is preliminary data.</text>
</comment>
<sequence length="669" mass="74255">MSTVKELIASLKPDETFFSLEFFPPKTKTGLENLKARIQRMTCLGSLFVTITWGAGGSTAEKSLDLAQFAQKQGNTTCLHLTCTNMDKEILDNALKRAKDAGIRNILALRGDPPRGEEYWQANTDSQFNYAVDLVKYIRKNHGDYFCIGVAGYPEGHTDGVDTSGQDPRNDLPYLVEKVEAGADFIITQMFYDVDKFLEFEQLLRNHSSPLLQKIPIIPGLMPINSYQSFVRASKLSHATIPPALLDSFNAIPKGDDERVKLLGVEVLSNIITTIYQKTGGRVNGFHFYSLNLEKSVAKIIEQCPIIHIPSSSTNIAKTKTRASFSSISSSGSAAISEGDDSEFVIEPPAPGTVRAHRKSSVNAHNRLIVSDLKGSGNSSFLTVTESGVTPASDIKSQLPDDILAISTGEGALGREANWDDFSNGRFGDSRSPAFGEIDGYGPSLHVDNKKAYKIWGYPVDPQDISSIFKRHIMGQLDAIPWSDQPLDAETMLIQEELLNLNDHGLFTIASQPACNAVKSSDKIFGWGPPNGRVFQKPFVEFFISPKQFEKLESIIAAKNKEEGDIYSYYAATSNGKLITNLPSGSSNVVTWGVFPNREILQSTIIEEESFSAWCEEAFSIWREWQRLYTKKSASYKLLDNIYDTYYLVTILSHDYMNNNSLWETLLDV</sequence>
<organism evidence="10 11">
    <name type="scientific">Geotrichum candidum</name>
    <name type="common">Oospora lactis</name>
    <name type="synonym">Dipodascus geotrichum</name>
    <dbReference type="NCBI Taxonomy" id="1173061"/>
    <lineage>
        <taxon>Eukaryota</taxon>
        <taxon>Fungi</taxon>
        <taxon>Dikarya</taxon>
        <taxon>Ascomycota</taxon>
        <taxon>Saccharomycotina</taxon>
        <taxon>Dipodascomycetes</taxon>
        <taxon>Dipodascales</taxon>
        <taxon>Dipodascaceae</taxon>
        <taxon>Geotrichum</taxon>
    </lineage>
</organism>
<feature type="domain" description="MTHFR SAM-binding regulatory" evidence="9">
    <location>
        <begin position="413"/>
        <end position="667"/>
    </location>
</feature>
<dbReference type="Gene3D" id="3.20.20.220">
    <property type="match status" value="1"/>
</dbReference>
<evidence type="ECO:0000256" key="6">
    <source>
        <dbReference type="ARBA" id="ARBA00022857"/>
    </source>
</evidence>
<evidence type="ECO:0000256" key="7">
    <source>
        <dbReference type="ARBA" id="ARBA00023002"/>
    </source>
</evidence>
<evidence type="ECO:0000256" key="1">
    <source>
        <dbReference type="ARBA" id="ARBA00001974"/>
    </source>
</evidence>
<dbReference type="GO" id="GO:0035999">
    <property type="term" value="P:tetrahydrofolate interconversion"/>
    <property type="evidence" value="ECO:0007669"/>
    <property type="project" value="UniProtKB-UniPathway"/>
</dbReference>
<comment type="cofactor">
    <cofactor evidence="1">
        <name>FAD</name>
        <dbReference type="ChEBI" id="CHEBI:57692"/>
    </cofactor>
</comment>
<comment type="similarity">
    <text evidence="3">Belongs to the methylenetetrahydrofolate reductase family.</text>
</comment>
<evidence type="ECO:0000256" key="8">
    <source>
        <dbReference type="RuleBase" id="RU004254"/>
    </source>
</evidence>
<dbReference type="PANTHER" id="PTHR45754:SF1">
    <property type="entry name" value="METHYLENETETRAHYDROFOLATE REDUCTASE 1"/>
    <property type="match status" value="1"/>
</dbReference>
<dbReference type="CDD" id="cd00537">
    <property type="entry name" value="MTHFR"/>
    <property type="match status" value="1"/>
</dbReference>
<evidence type="ECO:0000313" key="11">
    <source>
        <dbReference type="Proteomes" id="UP000242525"/>
    </source>
</evidence>
<dbReference type="GO" id="GO:0004489">
    <property type="term" value="F:methylenetetrahydrofolate reductase [NAD(P)H] activity"/>
    <property type="evidence" value="ECO:0007669"/>
    <property type="project" value="InterPro"/>
</dbReference>